<dbReference type="GO" id="GO:1990189">
    <property type="term" value="F:protein N-terminal-serine acetyltransferase activity"/>
    <property type="evidence" value="ECO:0007669"/>
    <property type="project" value="TreeGrafter"/>
</dbReference>
<name>A0A286GDW2_9ACTN</name>
<dbReference type="GO" id="GO:0005737">
    <property type="term" value="C:cytoplasm"/>
    <property type="evidence" value="ECO:0007669"/>
    <property type="project" value="TreeGrafter"/>
</dbReference>
<protein>
    <submittedName>
        <fullName evidence="2">Protein N-acetyltransferase, RimJ/RimL family</fullName>
    </submittedName>
</protein>
<dbReference type="Proteomes" id="UP000219482">
    <property type="component" value="Unassembled WGS sequence"/>
</dbReference>
<dbReference type="Pfam" id="PF13302">
    <property type="entry name" value="Acetyltransf_3"/>
    <property type="match status" value="1"/>
</dbReference>
<dbReference type="SUPFAM" id="SSF55729">
    <property type="entry name" value="Acyl-CoA N-acyltransferases (Nat)"/>
    <property type="match status" value="1"/>
</dbReference>
<dbReference type="GO" id="GO:0008999">
    <property type="term" value="F:protein-N-terminal-alanine acetyltransferase activity"/>
    <property type="evidence" value="ECO:0007669"/>
    <property type="project" value="TreeGrafter"/>
</dbReference>
<keyword evidence="2" id="KW-0808">Transferase</keyword>
<keyword evidence="3" id="KW-1185">Reference proteome</keyword>
<feature type="domain" description="N-acetyltransferase" evidence="1">
    <location>
        <begin position="25"/>
        <end position="190"/>
    </location>
</feature>
<dbReference type="PROSITE" id="PS51186">
    <property type="entry name" value="GNAT"/>
    <property type="match status" value="1"/>
</dbReference>
<dbReference type="PANTHER" id="PTHR43441:SF10">
    <property type="entry name" value="ACETYLTRANSFERASE"/>
    <property type="match status" value="1"/>
</dbReference>
<evidence type="ECO:0000313" key="3">
    <source>
        <dbReference type="Proteomes" id="UP000219482"/>
    </source>
</evidence>
<dbReference type="InterPro" id="IPR016181">
    <property type="entry name" value="Acyl_CoA_acyltransferase"/>
</dbReference>
<dbReference type="Gene3D" id="3.40.630.30">
    <property type="match status" value="1"/>
</dbReference>
<organism evidence="2 3">
    <name type="scientific">Blastococcus haudaquaticus</name>
    <dbReference type="NCBI Taxonomy" id="1938745"/>
    <lineage>
        <taxon>Bacteria</taxon>
        <taxon>Bacillati</taxon>
        <taxon>Actinomycetota</taxon>
        <taxon>Actinomycetes</taxon>
        <taxon>Geodermatophilales</taxon>
        <taxon>Geodermatophilaceae</taxon>
        <taxon>Blastococcus</taxon>
    </lineage>
</organism>
<evidence type="ECO:0000313" key="2">
    <source>
        <dbReference type="EMBL" id="SOD93678.1"/>
    </source>
</evidence>
<dbReference type="RefSeq" id="WP_097182237.1">
    <property type="nucleotide sequence ID" value="NZ_OCNK01000001.1"/>
</dbReference>
<dbReference type="EMBL" id="OCNK01000001">
    <property type="protein sequence ID" value="SOD93678.1"/>
    <property type="molecule type" value="Genomic_DNA"/>
</dbReference>
<dbReference type="InterPro" id="IPR000182">
    <property type="entry name" value="GNAT_dom"/>
</dbReference>
<dbReference type="OrthoDB" id="9795188at2"/>
<sequence length="190" mass="21129">MTQQLTALDLSGVDLATESMRTQRLLLRPFRIDDVEAVHRASQDEDTQRWISAIPVPYTREDARRFVEDMAMRERTDRLGLSVVVEDEDGFAGTAGIYLRPGRLGPEIGYTVAPWARGRGYATETARALADWGLAHGAPRVHLYVDVRNDPSLVVARRAGFTREGVVRGCLEYRDGTRGDAALFGRLPGD</sequence>
<dbReference type="CDD" id="cd04301">
    <property type="entry name" value="NAT_SF"/>
    <property type="match status" value="1"/>
</dbReference>
<reference evidence="3" key="1">
    <citation type="submission" date="2017-09" db="EMBL/GenBank/DDBJ databases">
        <authorList>
            <person name="Varghese N."/>
            <person name="Submissions S."/>
        </authorList>
    </citation>
    <scope>NUCLEOTIDE SEQUENCE [LARGE SCALE GENOMIC DNA]</scope>
    <source>
        <strain evidence="3">DSM 44270</strain>
    </source>
</reference>
<dbReference type="InterPro" id="IPR051908">
    <property type="entry name" value="Ribosomal_N-acetyltransferase"/>
</dbReference>
<gene>
    <name evidence="2" type="ORF">SAMN06272739_0382</name>
</gene>
<dbReference type="AlphaFoldDB" id="A0A286GDW2"/>
<dbReference type="PANTHER" id="PTHR43441">
    <property type="entry name" value="RIBOSOMAL-PROTEIN-SERINE ACETYLTRANSFERASE"/>
    <property type="match status" value="1"/>
</dbReference>
<evidence type="ECO:0000259" key="1">
    <source>
        <dbReference type="PROSITE" id="PS51186"/>
    </source>
</evidence>
<proteinExistence type="predicted"/>
<accession>A0A286GDW2</accession>